<sequence length="67" mass="7549">MQRTKQSKTTQTSDKPTKPKDRVQPGTFLDAKIYQKAKIQAMTEGITTGELVDKAILLYLDHINKEG</sequence>
<dbReference type="HOGENOM" id="CLU_2805504_0_0_7"/>
<dbReference type="STRING" id="879212.DespoDRAFT_01279"/>
<reference evidence="2 3" key="2">
    <citation type="submission" date="2012-02" db="EMBL/GenBank/DDBJ databases">
        <title>Improved High-Quality Draft sequence of Desulfobacter postgatei 2ac9.</title>
        <authorList>
            <consortium name="US DOE Joint Genome Institute"/>
            <person name="Lucas S."/>
            <person name="Han J."/>
            <person name="Lapidus A."/>
            <person name="Cheng J.-F."/>
            <person name="Goodwin L."/>
            <person name="Pitluck S."/>
            <person name="Peters L."/>
            <person name="Ovchinnikova G."/>
            <person name="Held B."/>
            <person name="Detter J.C."/>
            <person name="Han C."/>
            <person name="Tapia R."/>
            <person name="Land M."/>
            <person name="Hauser L."/>
            <person name="Kyrpides N."/>
            <person name="Ivanova N."/>
            <person name="Pagani I."/>
            <person name="Orellana R."/>
            <person name="Lovley D."/>
            <person name="Woyke T."/>
        </authorList>
    </citation>
    <scope>NUCLEOTIDE SEQUENCE [LARGE SCALE GENOMIC DNA]</scope>
    <source>
        <strain evidence="2 3">2ac9</strain>
    </source>
</reference>
<feature type="region of interest" description="Disordered" evidence="1">
    <location>
        <begin position="1"/>
        <end position="26"/>
    </location>
</feature>
<dbReference type="AlphaFoldDB" id="I5B176"/>
<keyword evidence="3" id="KW-1185">Reference proteome</keyword>
<dbReference type="RefSeq" id="WP_004072300.1">
    <property type="nucleotide sequence ID" value="NZ_CM001488.1"/>
</dbReference>
<name>I5B176_9BACT</name>
<proteinExistence type="predicted"/>
<accession>I5B176</accession>
<evidence type="ECO:0000313" key="2">
    <source>
        <dbReference type="EMBL" id="EIM63239.1"/>
    </source>
</evidence>
<reference evidence="2 3" key="1">
    <citation type="submission" date="2011-09" db="EMBL/GenBank/DDBJ databases">
        <authorList>
            <consortium name="US DOE Joint Genome Institute (JGI-PGF)"/>
            <person name="Lucas S."/>
            <person name="Han J."/>
            <person name="Lapidus A."/>
            <person name="Cheng J.-F."/>
            <person name="Goodwin L."/>
            <person name="Pitluck S."/>
            <person name="Peters L."/>
            <person name="Land M.L."/>
            <person name="Hauser L."/>
            <person name="Orellana R."/>
            <person name="Lovley D."/>
            <person name="Woyke T.J."/>
        </authorList>
    </citation>
    <scope>NUCLEOTIDE SEQUENCE [LARGE SCALE GENOMIC DNA]</scope>
    <source>
        <strain evidence="2 3">2ac9</strain>
    </source>
</reference>
<dbReference type="EMBL" id="CM001488">
    <property type="protein sequence ID" value="EIM63239.1"/>
    <property type="molecule type" value="Genomic_DNA"/>
</dbReference>
<evidence type="ECO:0000256" key="1">
    <source>
        <dbReference type="SAM" id="MobiDB-lite"/>
    </source>
</evidence>
<organism evidence="2 3">
    <name type="scientific">Desulfobacter postgatei 2ac9</name>
    <dbReference type="NCBI Taxonomy" id="879212"/>
    <lineage>
        <taxon>Bacteria</taxon>
        <taxon>Pseudomonadati</taxon>
        <taxon>Thermodesulfobacteriota</taxon>
        <taxon>Desulfobacteria</taxon>
        <taxon>Desulfobacterales</taxon>
        <taxon>Desulfobacteraceae</taxon>
        <taxon>Desulfobacter</taxon>
    </lineage>
</organism>
<dbReference type="Proteomes" id="UP000005778">
    <property type="component" value="Chromosome"/>
</dbReference>
<gene>
    <name evidence="2" type="ORF">DespoDRAFT_01279</name>
</gene>
<evidence type="ECO:0000313" key="3">
    <source>
        <dbReference type="Proteomes" id="UP000005778"/>
    </source>
</evidence>
<protein>
    <submittedName>
        <fullName evidence="2">Uncharacterized protein</fullName>
    </submittedName>
</protein>